<comment type="subcellular location">
    <subcellularLocation>
        <location evidence="1 7">Cell membrane</location>
        <topology evidence="1 7">Multi-pass membrane protein</topology>
    </subcellularLocation>
</comment>
<dbReference type="InterPro" id="IPR025505">
    <property type="entry name" value="FHIPEP_CS"/>
</dbReference>
<dbReference type="InterPro" id="IPR001712">
    <property type="entry name" value="T3SS_FHIPEP"/>
</dbReference>
<dbReference type="InterPro" id="IPR042196">
    <property type="entry name" value="FHIPEP_4"/>
</dbReference>
<evidence type="ECO:0000256" key="7">
    <source>
        <dbReference type="RuleBase" id="RU364093"/>
    </source>
</evidence>
<evidence type="ECO:0000256" key="6">
    <source>
        <dbReference type="ARBA" id="ARBA00023136"/>
    </source>
</evidence>
<dbReference type="GO" id="GO:0005886">
    <property type="term" value="C:plasma membrane"/>
    <property type="evidence" value="ECO:0007669"/>
    <property type="project" value="UniProtKB-SubCell"/>
</dbReference>
<dbReference type="STRING" id="33978.A6M13_10330"/>
<comment type="function">
    <text evidence="7">Required for formation of the rod structure of the flagellar apparatus. Together with FliI and FliH, may constitute the export apparatus of flagellin.</text>
</comment>
<dbReference type="Pfam" id="PF00771">
    <property type="entry name" value="FHIPEP"/>
    <property type="match status" value="1"/>
</dbReference>
<keyword evidence="8" id="KW-0966">Cell projection</keyword>
<dbReference type="Gene3D" id="1.10.8.540">
    <property type="entry name" value="FHIPEP family, domain 3"/>
    <property type="match status" value="1"/>
</dbReference>
<evidence type="ECO:0000313" key="9">
    <source>
        <dbReference type="Proteomes" id="UP000093199"/>
    </source>
</evidence>
<dbReference type="PANTHER" id="PTHR30161:SF1">
    <property type="entry name" value="FLAGELLAR BIOSYNTHESIS PROTEIN FLHA-RELATED"/>
    <property type="match status" value="1"/>
</dbReference>
<feature type="transmembrane region" description="Helical" evidence="7">
    <location>
        <begin position="101"/>
        <end position="120"/>
    </location>
</feature>
<keyword evidence="7" id="KW-0813">Transport</keyword>
<keyword evidence="7" id="KW-1006">Bacterial flagellum protein export</keyword>
<keyword evidence="7" id="KW-0653">Protein transport</keyword>
<dbReference type="AlphaFoldDB" id="A0A1C0YKK7"/>
<keyword evidence="7" id="KW-1005">Bacterial flagellum biogenesis</keyword>
<evidence type="ECO:0000256" key="1">
    <source>
        <dbReference type="ARBA" id="ARBA00004651"/>
    </source>
</evidence>
<sequence>MKFSDLGVLGAVILIVAMLIIPLPPWLLSFLIIINITLSLLVLLTAMNMKEALDFAIFPSVILLLTLFRLGLSISTTRAILTEGDAGEVVDTFGNFVTGGNIVVGLVIFALLVIIQFLVITKGSERVAEVAARFTLDAMPGKQMSIDADLNAGMISEKEARERRAKVSGESDFYGAMDGATKFVKGDAIASIIMVFINLIVGMIIGMMQLGLEFGEAATQFSKLTVGDGLVSQIPALLISTATGIVVTRAASDGNLGSDIMTQLFSQSKLLYVAAGSIAILGLVTPLPDWITLPIAATLAIGAFLMDRNKKESIEEIQEFEEEIATDTMKSPENVVNLLSVDPIEFEFGYGLIPLVDTSQGGDLLDRVVMIRRQLALELGIVIPVVRIRDNIQLQPNEYRIKIKGNELARGELLLDHYLAMSPGDDDMIEGIDTVEPSFGLPAKWITEQVKEDAEMYGYTVVDPPSVVSTHLTEIIRANASDLLGRQETKQLIDHLRETHSILVDELTPSPLAIGDIQKVLGRLLQEGVSVRNLPVIFETLADYSKLTSDTDILTEYVRQALARQITAQHSNGQPTLKVITVSGKIEKLLADSIQQTEHGNYLAMDPQDSQHILEAIAKEVERVSFMEQSSILLCSPAVRMYLRQLTERYFPQIPVLSYNELDAAIEIQSVGMVNVD</sequence>
<dbReference type="Gene3D" id="3.40.50.12790">
    <property type="entry name" value="FHIPEP family, domain 4"/>
    <property type="match status" value="1"/>
</dbReference>
<evidence type="ECO:0000256" key="3">
    <source>
        <dbReference type="ARBA" id="ARBA00022475"/>
    </source>
</evidence>
<feature type="transmembrane region" description="Helical" evidence="7">
    <location>
        <begin position="188"/>
        <end position="210"/>
    </location>
</feature>
<keyword evidence="8" id="KW-0282">Flagellum</keyword>
<dbReference type="OrthoDB" id="9759185at2"/>
<reference evidence="8 9" key="1">
    <citation type="submission" date="2016-07" db="EMBL/GenBank/DDBJ databases">
        <title>Caryophanon tenue genome sequencing.</title>
        <authorList>
            <person name="Verma A."/>
            <person name="Pal Y."/>
            <person name="Krishnamurthi S."/>
        </authorList>
    </citation>
    <scope>NUCLEOTIDE SEQUENCE [LARGE SCALE GENOMIC DNA]</scope>
    <source>
        <strain evidence="8 9">DSM 14152</strain>
    </source>
</reference>
<evidence type="ECO:0000256" key="2">
    <source>
        <dbReference type="ARBA" id="ARBA00008835"/>
    </source>
</evidence>
<dbReference type="EMBL" id="MASJ01000003">
    <property type="protein sequence ID" value="OCS87690.1"/>
    <property type="molecule type" value="Genomic_DNA"/>
</dbReference>
<keyword evidence="6 7" id="KW-0472">Membrane</keyword>
<keyword evidence="3 7" id="KW-1003">Cell membrane</keyword>
<comment type="caution">
    <text evidence="8">The sequence shown here is derived from an EMBL/GenBank/DDBJ whole genome shotgun (WGS) entry which is preliminary data.</text>
</comment>
<protein>
    <recommendedName>
        <fullName evidence="7">Flagellar biosynthesis protein FlhA</fullName>
    </recommendedName>
</protein>
<evidence type="ECO:0000256" key="4">
    <source>
        <dbReference type="ARBA" id="ARBA00022692"/>
    </source>
</evidence>
<dbReference type="Proteomes" id="UP000093199">
    <property type="component" value="Unassembled WGS sequence"/>
</dbReference>
<name>A0A1C0YKK7_9BACL</name>
<organism evidence="8 9">
    <name type="scientific">Caryophanon tenue</name>
    <dbReference type="NCBI Taxonomy" id="33978"/>
    <lineage>
        <taxon>Bacteria</taxon>
        <taxon>Bacillati</taxon>
        <taxon>Bacillota</taxon>
        <taxon>Bacilli</taxon>
        <taxon>Bacillales</taxon>
        <taxon>Caryophanaceae</taxon>
        <taxon>Caryophanon</taxon>
    </lineage>
</organism>
<feature type="transmembrane region" description="Helical" evidence="7">
    <location>
        <begin position="61"/>
        <end position="81"/>
    </location>
</feature>
<dbReference type="GO" id="GO:0044780">
    <property type="term" value="P:bacterial-type flagellum assembly"/>
    <property type="evidence" value="ECO:0007669"/>
    <property type="project" value="InterPro"/>
</dbReference>
<dbReference type="PRINTS" id="PR00949">
    <property type="entry name" value="TYPE3IMAPROT"/>
</dbReference>
<feature type="transmembrane region" description="Helical" evidence="7">
    <location>
        <begin position="7"/>
        <end position="24"/>
    </location>
</feature>
<dbReference type="NCBIfam" id="TIGR01398">
    <property type="entry name" value="FlhA"/>
    <property type="match status" value="1"/>
</dbReference>
<dbReference type="PROSITE" id="PS00994">
    <property type="entry name" value="FHIPEP"/>
    <property type="match status" value="1"/>
</dbReference>
<evidence type="ECO:0000256" key="5">
    <source>
        <dbReference type="ARBA" id="ARBA00022989"/>
    </source>
</evidence>
<proteinExistence type="inferred from homology"/>
<dbReference type="InterPro" id="IPR042194">
    <property type="entry name" value="FHIPEP_1"/>
</dbReference>
<dbReference type="RefSeq" id="WP_066543401.1">
    <property type="nucleotide sequence ID" value="NZ_MASJ01000003.1"/>
</dbReference>
<keyword evidence="5 7" id="KW-1133">Transmembrane helix</keyword>
<comment type="similarity">
    <text evidence="2 7">Belongs to the FHIPEP (flagella/HR/invasion proteins export pore) family.</text>
</comment>
<accession>A0A1C0YKK7</accession>
<feature type="transmembrane region" description="Helical" evidence="7">
    <location>
        <begin position="30"/>
        <end position="49"/>
    </location>
</feature>
<gene>
    <name evidence="7" type="primary">flhA</name>
    <name evidence="8" type="ORF">A6M13_10330</name>
</gene>
<dbReference type="GO" id="GO:0009306">
    <property type="term" value="P:protein secretion"/>
    <property type="evidence" value="ECO:0007669"/>
    <property type="project" value="InterPro"/>
</dbReference>
<feature type="transmembrane region" description="Helical" evidence="7">
    <location>
        <begin position="230"/>
        <end position="252"/>
    </location>
</feature>
<dbReference type="Gene3D" id="3.40.30.60">
    <property type="entry name" value="FHIPEP family, domain 1"/>
    <property type="match status" value="1"/>
</dbReference>
<keyword evidence="8" id="KW-0969">Cilium</keyword>
<evidence type="ECO:0000313" key="8">
    <source>
        <dbReference type="EMBL" id="OCS87690.1"/>
    </source>
</evidence>
<dbReference type="InterPro" id="IPR006301">
    <property type="entry name" value="FlhA"/>
</dbReference>
<feature type="transmembrane region" description="Helical" evidence="7">
    <location>
        <begin position="264"/>
        <end position="284"/>
    </location>
</feature>
<dbReference type="PIRSF" id="PIRSF005419">
    <property type="entry name" value="FlhA"/>
    <property type="match status" value="1"/>
</dbReference>
<keyword evidence="9" id="KW-1185">Reference proteome</keyword>
<keyword evidence="4 7" id="KW-0812">Transmembrane</keyword>
<dbReference type="PANTHER" id="PTHR30161">
    <property type="entry name" value="FLAGELLAR EXPORT PROTEIN, MEMBRANE FLHA SUBUNIT-RELATED"/>
    <property type="match status" value="1"/>
</dbReference>
<dbReference type="InterPro" id="IPR042193">
    <property type="entry name" value="FHIPEP_3"/>
</dbReference>